<accession>D2BFY4</accession>
<dbReference type="HOGENOM" id="CLU_705800_0_0_11"/>
<feature type="domain" description="Nudix hydrolase" evidence="9">
    <location>
        <begin position="26"/>
        <end position="160"/>
    </location>
</feature>
<feature type="transmembrane region" description="Helical" evidence="8">
    <location>
        <begin position="263"/>
        <end position="287"/>
    </location>
</feature>
<evidence type="ECO:0000256" key="3">
    <source>
        <dbReference type="ARBA" id="ARBA00022692"/>
    </source>
</evidence>
<dbReference type="Pfam" id="PF18967">
    <property type="entry name" value="PycTM"/>
    <property type="match status" value="1"/>
</dbReference>
<dbReference type="GO" id="GO:0005886">
    <property type="term" value="C:plasma membrane"/>
    <property type="evidence" value="ECO:0007669"/>
    <property type="project" value="UniProtKB-SubCell"/>
</dbReference>
<dbReference type="KEGG" id="sro:Sros_9420"/>
<evidence type="ECO:0000256" key="2">
    <source>
        <dbReference type="ARBA" id="ARBA00022475"/>
    </source>
</evidence>
<dbReference type="Gene3D" id="3.90.79.10">
    <property type="entry name" value="Nucleoside Triphosphate Pyrophosphohydrolase"/>
    <property type="match status" value="1"/>
</dbReference>
<dbReference type="EMBL" id="CP001815">
    <property type="protein sequence ID" value="ACZ92036.1"/>
    <property type="molecule type" value="Genomic_DNA"/>
</dbReference>
<dbReference type="InterPro" id="IPR000086">
    <property type="entry name" value="NUDIX_hydrolase_dom"/>
</dbReference>
<evidence type="ECO:0000256" key="1">
    <source>
        <dbReference type="ARBA" id="ARBA00004236"/>
    </source>
</evidence>
<dbReference type="InterPro" id="IPR015797">
    <property type="entry name" value="NUDIX_hydrolase-like_dom_sf"/>
</dbReference>
<name>D2BFY4_STRRD</name>
<geneLocation type="plasmid" evidence="10 11">
    <name>pSROS01</name>
</geneLocation>
<evidence type="ECO:0000256" key="4">
    <source>
        <dbReference type="ARBA" id="ARBA00022741"/>
    </source>
</evidence>
<evidence type="ECO:0000256" key="5">
    <source>
        <dbReference type="ARBA" id="ARBA00022989"/>
    </source>
</evidence>
<dbReference type="CDD" id="cd02883">
    <property type="entry name" value="NUDIX_Hydrolase"/>
    <property type="match status" value="1"/>
</dbReference>
<dbReference type="GO" id="GO:0051607">
    <property type="term" value="P:defense response to virus"/>
    <property type="evidence" value="ECO:0007669"/>
    <property type="project" value="UniProtKB-KW"/>
</dbReference>
<dbReference type="GO" id="GO:0000166">
    <property type="term" value="F:nucleotide binding"/>
    <property type="evidence" value="ECO:0007669"/>
    <property type="project" value="UniProtKB-KW"/>
</dbReference>
<dbReference type="InterPro" id="IPR043760">
    <property type="entry name" value="PycTM_dom"/>
</dbReference>
<comment type="subcellular location">
    <subcellularLocation>
        <location evidence="1">Cell membrane</location>
    </subcellularLocation>
</comment>
<keyword evidence="10" id="KW-0614">Plasmid</keyword>
<evidence type="ECO:0000313" key="10">
    <source>
        <dbReference type="EMBL" id="ACZ92036.1"/>
    </source>
</evidence>
<keyword evidence="4" id="KW-0547">Nucleotide-binding</keyword>
<dbReference type="RefSeq" id="WP_012895761.1">
    <property type="nucleotide sequence ID" value="NC_013596.1"/>
</dbReference>
<proteinExistence type="predicted"/>
<evidence type="ECO:0000256" key="6">
    <source>
        <dbReference type="ARBA" id="ARBA00023118"/>
    </source>
</evidence>
<dbReference type="PROSITE" id="PS51462">
    <property type="entry name" value="NUDIX"/>
    <property type="match status" value="1"/>
</dbReference>
<gene>
    <name evidence="10" type="ORF">Sros_9420</name>
</gene>
<dbReference type="eggNOG" id="COG1443">
    <property type="taxonomic scope" value="Bacteria"/>
</dbReference>
<dbReference type="Proteomes" id="UP000002029">
    <property type="component" value="Plasmid pSROS01"/>
</dbReference>
<keyword evidence="2" id="KW-1003">Cell membrane</keyword>
<reference evidence="10 11" key="1">
    <citation type="journal article" date="2010" name="Stand. Genomic Sci.">
        <title>Complete genome sequence of Streptosporangium roseum type strain (NI 9100).</title>
        <authorList>
            <person name="Nolan M."/>
            <person name="Sikorski J."/>
            <person name="Jando M."/>
            <person name="Lucas S."/>
            <person name="Lapidus A."/>
            <person name="Glavina Del Rio T."/>
            <person name="Chen F."/>
            <person name="Tice H."/>
            <person name="Pitluck S."/>
            <person name="Cheng J.F."/>
            <person name="Chertkov O."/>
            <person name="Sims D."/>
            <person name="Meincke L."/>
            <person name="Brettin T."/>
            <person name="Han C."/>
            <person name="Detter J.C."/>
            <person name="Bruce D."/>
            <person name="Goodwin L."/>
            <person name="Land M."/>
            <person name="Hauser L."/>
            <person name="Chang Y.J."/>
            <person name="Jeffries C.D."/>
            <person name="Ivanova N."/>
            <person name="Mavromatis K."/>
            <person name="Mikhailova N."/>
            <person name="Chen A."/>
            <person name="Palaniappan K."/>
            <person name="Chain P."/>
            <person name="Rohde M."/>
            <person name="Goker M."/>
            <person name="Bristow J."/>
            <person name="Eisen J.A."/>
            <person name="Markowitz V."/>
            <person name="Hugenholtz P."/>
            <person name="Kyrpides N.C."/>
            <person name="Klenk H.P."/>
        </authorList>
    </citation>
    <scope>NUCLEOTIDE SEQUENCE [LARGE SCALE GENOMIC DNA]</scope>
    <source>
        <strain evidence="11">ATCC 12428 / DSM 43021 / JCM 3005 / NI 9100</strain>
        <plasmid evidence="11">Plasmid pSROS01</plasmid>
    </source>
</reference>
<evidence type="ECO:0000259" key="9">
    <source>
        <dbReference type="PROSITE" id="PS51462"/>
    </source>
</evidence>
<evidence type="ECO:0000256" key="8">
    <source>
        <dbReference type="SAM" id="Phobius"/>
    </source>
</evidence>
<feature type="transmembrane region" description="Helical" evidence="8">
    <location>
        <begin position="371"/>
        <end position="390"/>
    </location>
</feature>
<dbReference type="Pfam" id="PF00293">
    <property type="entry name" value="NUDIX"/>
    <property type="match status" value="1"/>
</dbReference>
<evidence type="ECO:0000256" key="7">
    <source>
        <dbReference type="ARBA" id="ARBA00023136"/>
    </source>
</evidence>
<sequence length="391" mass="41450">MMHRITTTANGAPIAETTPLAPAARCDNLSVGVLITNAAGEYLMFDRATFPAGVAPAAGHVDTHGSSDDAARAEVAEELGLAVTSLTWLMGGWRANRCRRAPGAAGVGHFWEVFRAEVTGELAPSVRETRNVRWLSAEQLQELAERTVAYSRGELSEKEFEQNPGIEPVWVTWLHDAGLITARAEELVWIDQVAACGSRPAAVVTSSWQEVYPDADWHRDVAPDIVIPLPADRLQRLDESAAADLIAEAGAARAELVRTDTKAATVLAFAGTAFSVLAALAVLASGLAVPARIGLGIAVALLAAASAVALCVIRPSLPRRGQGTGFVSHAEVCDVDELLDELAADPETRRAKDVIRLSSIARAKYVRLRRAVDLMLAALVVVVASLPLGLL</sequence>
<keyword evidence="5 8" id="KW-1133">Transmembrane helix</keyword>
<organism evidence="10 11">
    <name type="scientific">Streptosporangium roseum (strain ATCC 12428 / DSM 43021 / JCM 3005 / KCTC 9067 / NCIMB 10171 / NRRL 2505 / NI 9100)</name>
    <dbReference type="NCBI Taxonomy" id="479432"/>
    <lineage>
        <taxon>Bacteria</taxon>
        <taxon>Bacillati</taxon>
        <taxon>Actinomycetota</taxon>
        <taxon>Actinomycetes</taxon>
        <taxon>Streptosporangiales</taxon>
        <taxon>Streptosporangiaceae</taxon>
        <taxon>Streptosporangium</taxon>
    </lineage>
</organism>
<keyword evidence="7 8" id="KW-0472">Membrane</keyword>
<keyword evidence="6" id="KW-0051">Antiviral defense</keyword>
<keyword evidence="11" id="KW-1185">Reference proteome</keyword>
<protein>
    <recommendedName>
        <fullName evidence="9">Nudix hydrolase domain-containing protein</fullName>
    </recommendedName>
</protein>
<dbReference type="AlphaFoldDB" id="D2BFY4"/>
<dbReference type="SUPFAM" id="SSF55811">
    <property type="entry name" value="Nudix"/>
    <property type="match status" value="1"/>
</dbReference>
<evidence type="ECO:0000313" key="11">
    <source>
        <dbReference type="Proteomes" id="UP000002029"/>
    </source>
</evidence>
<keyword evidence="3 8" id="KW-0812">Transmembrane</keyword>
<feature type="transmembrane region" description="Helical" evidence="8">
    <location>
        <begin position="293"/>
        <end position="313"/>
    </location>
</feature>